<dbReference type="RefSeq" id="WP_143138635.1">
    <property type="nucleotide sequence ID" value="NZ_FOYL01000003.1"/>
</dbReference>
<dbReference type="OrthoDB" id="4250902at2"/>
<dbReference type="Proteomes" id="UP000198583">
    <property type="component" value="Unassembled WGS sequence"/>
</dbReference>
<evidence type="ECO:0000256" key="1">
    <source>
        <dbReference type="SAM" id="MobiDB-lite"/>
    </source>
</evidence>
<organism evidence="3 4">
    <name type="scientific">Lentzea waywayandensis</name>
    <dbReference type="NCBI Taxonomy" id="84724"/>
    <lineage>
        <taxon>Bacteria</taxon>
        <taxon>Bacillati</taxon>
        <taxon>Actinomycetota</taxon>
        <taxon>Actinomycetes</taxon>
        <taxon>Pseudonocardiales</taxon>
        <taxon>Pseudonocardiaceae</taxon>
        <taxon>Lentzea</taxon>
    </lineage>
</organism>
<feature type="transmembrane region" description="Helical" evidence="2">
    <location>
        <begin position="34"/>
        <end position="56"/>
    </location>
</feature>
<reference evidence="4" key="1">
    <citation type="submission" date="2016-10" db="EMBL/GenBank/DDBJ databases">
        <authorList>
            <person name="Varghese N."/>
            <person name="Submissions S."/>
        </authorList>
    </citation>
    <scope>NUCLEOTIDE SEQUENCE [LARGE SCALE GENOMIC DNA]</scope>
    <source>
        <strain evidence="4">DSM 44232</strain>
    </source>
</reference>
<protein>
    <submittedName>
        <fullName evidence="3">Uncharacterized protein</fullName>
    </submittedName>
</protein>
<proteinExistence type="predicted"/>
<feature type="compositionally biased region" description="Polar residues" evidence="1">
    <location>
        <begin position="1"/>
        <end position="19"/>
    </location>
</feature>
<keyword evidence="2" id="KW-0812">Transmembrane</keyword>
<keyword evidence="2" id="KW-0472">Membrane</keyword>
<evidence type="ECO:0000313" key="4">
    <source>
        <dbReference type="Proteomes" id="UP000198583"/>
    </source>
</evidence>
<gene>
    <name evidence="3" type="ORF">SAMN04488564_103638</name>
</gene>
<evidence type="ECO:0000313" key="3">
    <source>
        <dbReference type="EMBL" id="SFR11720.1"/>
    </source>
</evidence>
<sequence>MESRRQSNGVSSGEETSLPSGGFESKPLLRRIRAAAAVLAASMALVLAAAAPAQAWTGGNVWVNFGSWNCPAGGSVVGVYWAVDAYSSGPATGDWGDNVIYPRVRVGSGSHNTLSYQLMCKKWGWYTYRGVVGQRTLTPYKSGLSYTY</sequence>
<feature type="region of interest" description="Disordered" evidence="1">
    <location>
        <begin position="1"/>
        <end position="22"/>
    </location>
</feature>
<dbReference type="AlphaFoldDB" id="A0A1I6E1V0"/>
<dbReference type="EMBL" id="FOYL01000003">
    <property type="protein sequence ID" value="SFR11720.1"/>
    <property type="molecule type" value="Genomic_DNA"/>
</dbReference>
<keyword evidence="4" id="KW-1185">Reference proteome</keyword>
<evidence type="ECO:0000256" key="2">
    <source>
        <dbReference type="SAM" id="Phobius"/>
    </source>
</evidence>
<accession>A0A1I6E1V0</accession>
<keyword evidence="2" id="KW-1133">Transmembrane helix</keyword>
<name>A0A1I6E1V0_9PSEU</name>